<dbReference type="RefSeq" id="XP_033392209.1">
    <property type="nucleotide sequence ID" value="XM_033541360.1"/>
</dbReference>
<dbReference type="InterPro" id="IPR036663">
    <property type="entry name" value="Fumarylacetoacetase_C_sf"/>
</dbReference>
<sequence length="288" mass="31329">MAPNWTHLIRFIAKEDGQIHLGQIDPSAYPDVGLATFEGKDVAAKLVHGSLFDGVVTERTLHVAQLLSPISYDQVPLVRCMGLNYHDHAHEAKMPIPDTPILFIKPRTTINGPFPAKINVPAIAQDGSSDYESELTFIIGKDGRDIPEDKALDYVLGYTCGNDVSARTQQFKNSQWCFSKGFDGSAPVGPVIVSSAAIGDPHKLRIKGIHNGNVVQDSNTSEMIFNIAKIVSFLSTGTTLERGTVIMTGTGPGVGAMRDPKVILRDGDDMRVEIEKIGTLINPVFYEK</sequence>
<dbReference type="Pfam" id="PF01557">
    <property type="entry name" value="FAA_hydrolase"/>
    <property type="match status" value="1"/>
</dbReference>
<dbReference type="GO" id="GO:0006107">
    <property type="term" value="P:oxaloacetate metabolic process"/>
    <property type="evidence" value="ECO:0007669"/>
    <property type="project" value="UniProtKB-ARBA"/>
</dbReference>
<evidence type="ECO:0000259" key="3">
    <source>
        <dbReference type="Pfam" id="PF01557"/>
    </source>
</evidence>
<evidence type="ECO:0000313" key="5">
    <source>
        <dbReference type="Proteomes" id="UP000799438"/>
    </source>
</evidence>
<organism evidence="4 5">
    <name type="scientific">Aplosporella prunicola CBS 121167</name>
    <dbReference type="NCBI Taxonomy" id="1176127"/>
    <lineage>
        <taxon>Eukaryota</taxon>
        <taxon>Fungi</taxon>
        <taxon>Dikarya</taxon>
        <taxon>Ascomycota</taxon>
        <taxon>Pezizomycotina</taxon>
        <taxon>Dothideomycetes</taxon>
        <taxon>Dothideomycetes incertae sedis</taxon>
        <taxon>Botryosphaeriales</taxon>
        <taxon>Aplosporellaceae</taxon>
        <taxon>Aplosporella</taxon>
    </lineage>
</organism>
<reference evidence="4" key="1">
    <citation type="journal article" date="2020" name="Stud. Mycol.">
        <title>101 Dothideomycetes genomes: a test case for predicting lifestyles and emergence of pathogens.</title>
        <authorList>
            <person name="Haridas S."/>
            <person name="Albert R."/>
            <person name="Binder M."/>
            <person name="Bloem J."/>
            <person name="Labutti K."/>
            <person name="Salamov A."/>
            <person name="Andreopoulos B."/>
            <person name="Baker S."/>
            <person name="Barry K."/>
            <person name="Bills G."/>
            <person name="Bluhm B."/>
            <person name="Cannon C."/>
            <person name="Castanera R."/>
            <person name="Culley D."/>
            <person name="Daum C."/>
            <person name="Ezra D."/>
            <person name="Gonzalez J."/>
            <person name="Henrissat B."/>
            <person name="Kuo A."/>
            <person name="Liang C."/>
            <person name="Lipzen A."/>
            <person name="Lutzoni F."/>
            <person name="Magnuson J."/>
            <person name="Mondo S."/>
            <person name="Nolan M."/>
            <person name="Ohm R."/>
            <person name="Pangilinan J."/>
            <person name="Park H.-J."/>
            <person name="Ramirez L."/>
            <person name="Alfaro M."/>
            <person name="Sun H."/>
            <person name="Tritt A."/>
            <person name="Yoshinaga Y."/>
            <person name="Zwiers L.-H."/>
            <person name="Turgeon B."/>
            <person name="Goodwin S."/>
            <person name="Spatafora J."/>
            <person name="Crous P."/>
            <person name="Grigoriev I."/>
        </authorList>
    </citation>
    <scope>NUCLEOTIDE SEQUENCE</scope>
    <source>
        <strain evidence="4">CBS 121167</strain>
    </source>
</reference>
<evidence type="ECO:0000256" key="2">
    <source>
        <dbReference type="ARBA" id="ARBA00022723"/>
    </source>
</evidence>
<dbReference type="PANTHER" id="PTHR11820">
    <property type="entry name" value="ACYLPYRUVASE"/>
    <property type="match status" value="1"/>
</dbReference>
<gene>
    <name evidence="4" type="ORF">K452DRAFT_292340</name>
</gene>
<dbReference type="Proteomes" id="UP000799438">
    <property type="component" value="Unassembled WGS sequence"/>
</dbReference>
<feature type="domain" description="Fumarylacetoacetase-like C-terminal" evidence="3">
    <location>
        <begin position="78"/>
        <end position="284"/>
    </location>
</feature>
<dbReference type="GO" id="GO:0050163">
    <property type="term" value="F:oxaloacetate tautomerase activity"/>
    <property type="evidence" value="ECO:0007669"/>
    <property type="project" value="UniProtKB-ARBA"/>
</dbReference>
<dbReference type="FunFam" id="3.90.850.10:FF:000002">
    <property type="entry name" value="2-hydroxyhepta-2,4-diene-1,7-dioate isomerase"/>
    <property type="match status" value="1"/>
</dbReference>
<keyword evidence="5" id="KW-1185">Reference proteome</keyword>
<dbReference type="OrthoDB" id="411064at2759"/>
<evidence type="ECO:0000313" key="4">
    <source>
        <dbReference type="EMBL" id="KAF2136491.1"/>
    </source>
</evidence>
<comment type="similarity">
    <text evidence="1">Belongs to the FAH family.</text>
</comment>
<proteinExistence type="inferred from homology"/>
<dbReference type="GeneID" id="54298856"/>
<accession>A0A6A6B183</accession>
<dbReference type="GO" id="GO:0046872">
    <property type="term" value="F:metal ion binding"/>
    <property type="evidence" value="ECO:0007669"/>
    <property type="project" value="UniProtKB-KW"/>
</dbReference>
<dbReference type="AlphaFoldDB" id="A0A6A6B183"/>
<name>A0A6A6B183_9PEZI</name>
<dbReference type="PANTHER" id="PTHR11820:SF112">
    <property type="entry name" value="FUMARYLACETOACETATE HYDROLASE FAMILY PROTEIN (AFU_ORTHOLOGUE AFUA_1G02370)-RELATED"/>
    <property type="match status" value="1"/>
</dbReference>
<dbReference type="InterPro" id="IPR011234">
    <property type="entry name" value="Fumarylacetoacetase-like_C"/>
</dbReference>
<evidence type="ECO:0000256" key="1">
    <source>
        <dbReference type="ARBA" id="ARBA00010211"/>
    </source>
</evidence>
<keyword evidence="2" id="KW-0479">Metal-binding</keyword>
<dbReference type="Gene3D" id="3.90.850.10">
    <property type="entry name" value="Fumarylacetoacetase-like, C-terminal domain"/>
    <property type="match status" value="1"/>
</dbReference>
<dbReference type="SUPFAM" id="SSF56529">
    <property type="entry name" value="FAH"/>
    <property type="match status" value="1"/>
</dbReference>
<dbReference type="EMBL" id="ML995519">
    <property type="protein sequence ID" value="KAF2136491.1"/>
    <property type="molecule type" value="Genomic_DNA"/>
</dbReference>
<protein>
    <recommendedName>
        <fullName evidence="3">Fumarylacetoacetase-like C-terminal domain-containing protein</fullName>
    </recommendedName>
</protein>